<evidence type="ECO:0000313" key="5">
    <source>
        <dbReference type="EMBL" id="SDE01458.1"/>
    </source>
</evidence>
<dbReference type="Gene3D" id="1.10.10.60">
    <property type="entry name" value="Homeodomain-like"/>
    <property type="match status" value="1"/>
</dbReference>
<dbReference type="STRING" id="1285928.SAMN04487894_11833"/>
<dbReference type="SUPFAM" id="SSF46689">
    <property type="entry name" value="Homeodomain-like"/>
    <property type="match status" value="1"/>
</dbReference>
<keyword evidence="1" id="KW-0805">Transcription regulation</keyword>
<gene>
    <name evidence="5" type="ORF">SAMN04487894_11833</name>
</gene>
<proteinExistence type="predicted"/>
<dbReference type="InterPro" id="IPR018060">
    <property type="entry name" value="HTH_AraC"/>
</dbReference>
<reference evidence="6" key="1">
    <citation type="submission" date="2016-10" db="EMBL/GenBank/DDBJ databases">
        <authorList>
            <person name="Varghese N."/>
            <person name="Submissions S."/>
        </authorList>
    </citation>
    <scope>NUCLEOTIDE SEQUENCE [LARGE SCALE GENOMIC DNA]</scope>
    <source>
        <strain evidence="6">DSM 25811 / CCM 8410 / LMG 26954 / E90</strain>
    </source>
</reference>
<evidence type="ECO:0000259" key="4">
    <source>
        <dbReference type="PROSITE" id="PS01124"/>
    </source>
</evidence>
<dbReference type="AlphaFoldDB" id="A0A1G6ZFP4"/>
<dbReference type="RefSeq" id="WP_090392553.1">
    <property type="nucleotide sequence ID" value="NZ_FMZO01000018.1"/>
</dbReference>
<dbReference type="PANTHER" id="PTHR46796:SF13">
    <property type="entry name" value="HTH-TYPE TRANSCRIPTIONAL ACTIVATOR RHAS"/>
    <property type="match status" value="1"/>
</dbReference>
<evidence type="ECO:0000256" key="3">
    <source>
        <dbReference type="ARBA" id="ARBA00023163"/>
    </source>
</evidence>
<dbReference type="SMART" id="SM00342">
    <property type="entry name" value="HTH_ARAC"/>
    <property type="match status" value="1"/>
</dbReference>
<dbReference type="EMBL" id="FMZO01000018">
    <property type="protein sequence ID" value="SDE01458.1"/>
    <property type="molecule type" value="Genomic_DNA"/>
</dbReference>
<keyword evidence="6" id="KW-1185">Reference proteome</keyword>
<feature type="domain" description="HTH araC/xylS-type" evidence="4">
    <location>
        <begin position="176"/>
        <end position="260"/>
    </location>
</feature>
<dbReference type="Pfam" id="PF12833">
    <property type="entry name" value="HTH_18"/>
    <property type="match status" value="1"/>
</dbReference>
<dbReference type="PANTHER" id="PTHR46796">
    <property type="entry name" value="HTH-TYPE TRANSCRIPTIONAL ACTIVATOR RHAS-RELATED"/>
    <property type="match status" value="1"/>
</dbReference>
<dbReference type="Proteomes" id="UP000198757">
    <property type="component" value="Unassembled WGS sequence"/>
</dbReference>
<evidence type="ECO:0000256" key="1">
    <source>
        <dbReference type="ARBA" id="ARBA00023015"/>
    </source>
</evidence>
<organism evidence="5 6">
    <name type="scientific">Niabella drilacis (strain DSM 25811 / CCM 8410 / CCUG 62505 / LMG 26954 / E90)</name>
    <dbReference type="NCBI Taxonomy" id="1285928"/>
    <lineage>
        <taxon>Bacteria</taxon>
        <taxon>Pseudomonadati</taxon>
        <taxon>Bacteroidota</taxon>
        <taxon>Chitinophagia</taxon>
        <taxon>Chitinophagales</taxon>
        <taxon>Chitinophagaceae</taxon>
        <taxon>Niabella</taxon>
    </lineage>
</organism>
<keyword evidence="2" id="KW-0238">DNA-binding</keyword>
<dbReference type="PROSITE" id="PS01124">
    <property type="entry name" value="HTH_ARAC_FAMILY_2"/>
    <property type="match status" value="1"/>
</dbReference>
<dbReference type="InterPro" id="IPR050204">
    <property type="entry name" value="AraC_XylS_family_regulators"/>
</dbReference>
<accession>A0A1G6ZFP4</accession>
<keyword evidence="3" id="KW-0804">Transcription</keyword>
<sequence>MLFDTYKIQDPELASYIQYVLFNYSDHMMEQQLITSFANNNICLGIIKEKMMIGSSDRIKRAAPKAGIHSYLSGMYLQPHCFGLCGSFDEICIDFTPLGYYRYFKIPLRTYVFGEDVLAEAWGKPAHGFFEGVFSEQDFQQRGCMIEAFLKEKLLVVTQPFLQQCFYYIHGVKISSLKELAARLRCSEKRIVRTFTAQFDITPKDYFRILRFRNALQLMSRCRGMKLTQIAYEAGFYDQSHFIKDIRFFTGKTPGYLSDDLYDIKNDVIVALR</sequence>
<evidence type="ECO:0000256" key="2">
    <source>
        <dbReference type="ARBA" id="ARBA00023125"/>
    </source>
</evidence>
<dbReference type="GO" id="GO:0043565">
    <property type="term" value="F:sequence-specific DNA binding"/>
    <property type="evidence" value="ECO:0007669"/>
    <property type="project" value="InterPro"/>
</dbReference>
<name>A0A1G6ZFP4_NIADE</name>
<dbReference type="InterPro" id="IPR009057">
    <property type="entry name" value="Homeodomain-like_sf"/>
</dbReference>
<evidence type="ECO:0000313" key="6">
    <source>
        <dbReference type="Proteomes" id="UP000198757"/>
    </source>
</evidence>
<protein>
    <submittedName>
        <fullName evidence="5">Helix-turn-helix domain-containing protein</fullName>
    </submittedName>
</protein>
<dbReference type="OrthoDB" id="655946at2"/>
<dbReference type="GO" id="GO:0003700">
    <property type="term" value="F:DNA-binding transcription factor activity"/>
    <property type="evidence" value="ECO:0007669"/>
    <property type="project" value="InterPro"/>
</dbReference>